<sequence>MVRIHQVPEALNWELFCEKRPSVDEELVHEFYSNLISSELTEVPVHGIKVPITSNAINEFFELSDFENDKYSSLMSNIEPKNLQEILEKLTVPGSKWTVSKAQPPSPDIRDELSKLMDIMQHMKCRQQAYWKYLKIRDDSMRSALKKIYKDPFIFVPKFLDFIFEPWSPLSKEERGNSCKGNNYGAKNESNSKGSTNK</sequence>
<evidence type="ECO:0000313" key="3">
    <source>
        <dbReference type="EMBL" id="KAK5802613.1"/>
    </source>
</evidence>
<dbReference type="InterPro" id="IPR046796">
    <property type="entry name" value="Transposase_32_dom"/>
</dbReference>
<accession>A0ABR0NQU0</accession>
<feature type="compositionally biased region" description="Polar residues" evidence="1">
    <location>
        <begin position="188"/>
        <end position="198"/>
    </location>
</feature>
<reference evidence="3 4" key="1">
    <citation type="submission" date="2023-03" db="EMBL/GenBank/DDBJ databases">
        <title>WGS of Gossypium arboreum.</title>
        <authorList>
            <person name="Yu D."/>
        </authorList>
    </citation>
    <scope>NUCLEOTIDE SEQUENCE [LARGE SCALE GENOMIC DNA]</scope>
    <source>
        <tissue evidence="3">Leaf</tissue>
    </source>
</reference>
<evidence type="ECO:0000259" key="2">
    <source>
        <dbReference type="Pfam" id="PF20167"/>
    </source>
</evidence>
<evidence type="ECO:0000313" key="4">
    <source>
        <dbReference type="Proteomes" id="UP001358586"/>
    </source>
</evidence>
<gene>
    <name evidence="3" type="ORF">PVK06_030220</name>
</gene>
<keyword evidence="4" id="KW-1185">Reference proteome</keyword>
<proteinExistence type="predicted"/>
<name>A0ABR0NQU0_GOSAR</name>
<feature type="region of interest" description="Disordered" evidence="1">
    <location>
        <begin position="170"/>
        <end position="198"/>
    </location>
</feature>
<evidence type="ECO:0000256" key="1">
    <source>
        <dbReference type="SAM" id="MobiDB-lite"/>
    </source>
</evidence>
<organism evidence="3 4">
    <name type="scientific">Gossypium arboreum</name>
    <name type="common">Tree cotton</name>
    <name type="synonym">Gossypium nanking</name>
    <dbReference type="NCBI Taxonomy" id="29729"/>
    <lineage>
        <taxon>Eukaryota</taxon>
        <taxon>Viridiplantae</taxon>
        <taxon>Streptophyta</taxon>
        <taxon>Embryophyta</taxon>
        <taxon>Tracheophyta</taxon>
        <taxon>Spermatophyta</taxon>
        <taxon>Magnoliopsida</taxon>
        <taxon>eudicotyledons</taxon>
        <taxon>Gunneridae</taxon>
        <taxon>Pentapetalae</taxon>
        <taxon>rosids</taxon>
        <taxon>malvids</taxon>
        <taxon>Malvales</taxon>
        <taxon>Malvaceae</taxon>
        <taxon>Malvoideae</taxon>
        <taxon>Gossypium</taxon>
    </lineage>
</organism>
<feature type="domain" description="Putative plant transposon protein" evidence="2">
    <location>
        <begin position="10"/>
        <end position="122"/>
    </location>
</feature>
<dbReference type="Pfam" id="PF20167">
    <property type="entry name" value="Transposase_32"/>
    <property type="match status" value="1"/>
</dbReference>
<dbReference type="Proteomes" id="UP001358586">
    <property type="component" value="Chromosome 9"/>
</dbReference>
<dbReference type="EMBL" id="JARKNE010000009">
    <property type="protein sequence ID" value="KAK5802613.1"/>
    <property type="molecule type" value="Genomic_DNA"/>
</dbReference>
<comment type="caution">
    <text evidence="3">The sequence shown here is derived from an EMBL/GenBank/DDBJ whole genome shotgun (WGS) entry which is preliminary data.</text>
</comment>
<protein>
    <recommendedName>
        <fullName evidence="2">Putative plant transposon protein domain-containing protein</fullName>
    </recommendedName>
</protein>